<dbReference type="STRING" id="1817813.A2008_02485"/>
<evidence type="ECO:0000256" key="4">
    <source>
        <dbReference type="ARBA" id="ARBA00023125"/>
    </source>
</evidence>
<gene>
    <name evidence="8" type="ORF">A2008_02485</name>
</gene>
<name>A0A1F7WVP3_9BACT</name>
<evidence type="ECO:0000313" key="8">
    <source>
        <dbReference type="EMBL" id="OGM06820.1"/>
    </source>
</evidence>
<dbReference type="InterPro" id="IPR050595">
    <property type="entry name" value="Bact_response_regulator"/>
</dbReference>
<keyword evidence="5" id="KW-0804">Transcription</keyword>
<dbReference type="EMBL" id="MGFH01000051">
    <property type="protein sequence ID" value="OGM06820.1"/>
    <property type="molecule type" value="Genomic_DNA"/>
</dbReference>
<feature type="domain" description="Response regulatory" evidence="7">
    <location>
        <begin position="4"/>
        <end position="120"/>
    </location>
</feature>
<dbReference type="Pfam" id="PF00072">
    <property type="entry name" value="Response_reg"/>
    <property type="match status" value="1"/>
</dbReference>
<dbReference type="Proteomes" id="UP000178735">
    <property type="component" value="Unassembled WGS sequence"/>
</dbReference>
<dbReference type="GO" id="GO:0003677">
    <property type="term" value="F:DNA binding"/>
    <property type="evidence" value="ECO:0007669"/>
    <property type="project" value="UniProtKB-KW"/>
</dbReference>
<evidence type="ECO:0000256" key="2">
    <source>
        <dbReference type="ARBA" id="ARBA00023012"/>
    </source>
</evidence>
<evidence type="ECO:0000256" key="6">
    <source>
        <dbReference type="PROSITE-ProRule" id="PRU00169"/>
    </source>
</evidence>
<dbReference type="PANTHER" id="PTHR44591:SF3">
    <property type="entry name" value="RESPONSE REGULATORY DOMAIN-CONTAINING PROTEIN"/>
    <property type="match status" value="1"/>
</dbReference>
<keyword evidence="4" id="KW-0238">DNA-binding</keyword>
<evidence type="ECO:0000259" key="7">
    <source>
        <dbReference type="PROSITE" id="PS50110"/>
    </source>
</evidence>
<dbReference type="PROSITE" id="PS50110">
    <property type="entry name" value="RESPONSE_REGULATORY"/>
    <property type="match status" value="1"/>
</dbReference>
<protein>
    <submittedName>
        <fullName evidence="8">Two-component system response regulator</fullName>
    </submittedName>
</protein>
<dbReference type="InterPro" id="IPR011006">
    <property type="entry name" value="CheY-like_superfamily"/>
</dbReference>
<evidence type="ECO:0000313" key="9">
    <source>
        <dbReference type="Proteomes" id="UP000178735"/>
    </source>
</evidence>
<comment type="caution">
    <text evidence="8">The sequence shown here is derived from an EMBL/GenBank/DDBJ whole genome shotgun (WGS) entry which is preliminary data.</text>
</comment>
<dbReference type="SMART" id="SM00448">
    <property type="entry name" value="REC"/>
    <property type="match status" value="1"/>
</dbReference>
<evidence type="ECO:0000256" key="3">
    <source>
        <dbReference type="ARBA" id="ARBA00023015"/>
    </source>
</evidence>
<reference evidence="8 9" key="1">
    <citation type="journal article" date="2016" name="Nat. Commun.">
        <title>Thousands of microbial genomes shed light on interconnected biogeochemical processes in an aquifer system.</title>
        <authorList>
            <person name="Anantharaman K."/>
            <person name="Brown C.T."/>
            <person name="Hug L.A."/>
            <person name="Sharon I."/>
            <person name="Castelle C.J."/>
            <person name="Probst A.J."/>
            <person name="Thomas B.C."/>
            <person name="Singh A."/>
            <person name="Wilkins M.J."/>
            <person name="Karaoz U."/>
            <person name="Brodie E.L."/>
            <person name="Williams K.H."/>
            <person name="Hubbard S.S."/>
            <person name="Banfield J.F."/>
        </authorList>
    </citation>
    <scope>NUCLEOTIDE SEQUENCE [LARGE SCALE GENOMIC DNA]</scope>
</reference>
<dbReference type="PANTHER" id="PTHR44591">
    <property type="entry name" value="STRESS RESPONSE REGULATOR PROTEIN 1"/>
    <property type="match status" value="1"/>
</dbReference>
<sequence length="123" mass="13576">MGKKILVVDDEVHIVNILKFNLKKSGYDVITAADGEEALKVIASEMPDLILCDVMMPKLTGFEVCQKVKNDDKLKAIPFILLTAKGQEVDKDIGLKFGANLYLTKPFSPKNIVDKVAEILEGK</sequence>
<proteinExistence type="predicted"/>
<dbReference type="AlphaFoldDB" id="A0A1F7WVP3"/>
<dbReference type="FunFam" id="3.40.50.2300:FF:000001">
    <property type="entry name" value="DNA-binding response regulator PhoB"/>
    <property type="match status" value="1"/>
</dbReference>
<organism evidence="8 9">
    <name type="scientific">Candidatus Wallbacteria bacterium GWC2_49_35</name>
    <dbReference type="NCBI Taxonomy" id="1817813"/>
    <lineage>
        <taxon>Bacteria</taxon>
        <taxon>Candidatus Walliibacteriota</taxon>
    </lineage>
</organism>
<feature type="modified residue" description="4-aspartylphosphate" evidence="6">
    <location>
        <position position="53"/>
    </location>
</feature>
<keyword evidence="3" id="KW-0805">Transcription regulation</keyword>
<accession>A0A1F7WVP3</accession>
<keyword evidence="2" id="KW-0902">Two-component regulatory system</keyword>
<dbReference type="Gene3D" id="3.40.50.2300">
    <property type="match status" value="1"/>
</dbReference>
<keyword evidence="1 6" id="KW-0597">Phosphoprotein</keyword>
<evidence type="ECO:0000256" key="1">
    <source>
        <dbReference type="ARBA" id="ARBA00022553"/>
    </source>
</evidence>
<dbReference type="InterPro" id="IPR001789">
    <property type="entry name" value="Sig_transdc_resp-reg_receiver"/>
</dbReference>
<evidence type="ECO:0000256" key="5">
    <source>
        <dbReference type="ARBA" id="ARBA00023163"/>
    </source>
</evidence>
<dbReference type="SUPFAM" id="SSF52172">
    <property type="entry name" value="CheY-like"/>
    <property type="match status" value="1"/>
</dbReference>
<dbReference type="GO" id="GO:0000160">
    <property type="term" value="P:phosphorelay signal transduction system"/>
    <property type="evidence" value="ECO:0007669"/>
    <property type="project" value="UniProtKB-KW"/>
</dbReference>